<evidence type="ECO:0000256" key="5">
    <source>
        <dbReference type="SAM" id="SignalP"/>
    </source>
</evidence>
<dbReference type="RefSeq" id="XP_009041257.1">
    <property type="nucleotide sequence ID" value="XM_009043009.1"/>
</dbReference>
<evidence type="ECO:0000259" key="7">
    <source>
        <dbReference type="Pfam" id="PF07479"/>
    </source>
</evidence>
<dbReference type="InterPro" id="IPR008927">
    <property type="entry name" value="6-PGluconate_DH-like_C_sf"/>
</dbReference>
<dbReference type="SUPFAM" id="SSF51735">
    <property type="entry name" value="NAD(P)-binding Rossmann-fold domains"/>
    <property type="match status" value="1"/>
</dbReference>
<dbReference type="PROSITE" id="PS00957">
    <property type="entry name" value="NAD_G3PDH"/>
    <property type="match status" value="1"/>
</dbReference>
<dbReference type="InterPro" id="IPR036291">
    <property type="entry name" value="NAD(P)-bd_dom_sf"/>
</dbReference>
<dbReference type="GO" id="GO:0005975">
    <property type="term" value="P:carbohydrate metabolic process"/>
    <property type="evidence" value="ECO:0007669"/>
    <property type="project" value="InterPro"/>
</dbReference>
<dbReference type="Pfam" id="PF01210">
    <property type="entry name" value="NAD_Gly3P_dh_N"/>
    <property type="match status" value="1"/>
</dbReference>
<sequence length="212" mass="20884">MAPSVSMAPMLLAAAAACAHALVPGSPSCGRAVLRRRGGGVRFQGPGVGSSFPAHDGGGDAPGARGALKGVILGGGSFGLAMACVLGRAGVPATLLVRSRADADAVNARGRHPKYLPDVDLPEGTRATADAAEALRGALASDTFRVFTSADVVGLEVGGAVKNVLALAAGMAEGLDLGTNAVTALVTRGLYEMQRIALAMGGRASTIGAARG</sequence>
<feature type="domain" description="Glycerol-3-phosphate dehydrogenase NAD-dependent N-terminal" evidence="6">
    <location>
        <begin position="72"/>
        <end position="138"/>
    </location>
</feature>
<comment type="catalytic activity">
    <reaction evidence="4">
        <text>sn-glycerol 3-phosphate + NAD(+) = dihydroxyacetone phosphate + NADH + H(+)</text>
        <dbReference type="Rhea" id="RHEA:11092"/>
        <dbReference type="ChEBI" id="CHEBI:15378"/>
        <dbReference type="ChEBI" id="CHEBI:57540"/>
        <dbReference type="ChEBI" id="CHEBI:57597"/>
        <dbReference type="ChEBI" id="CHEBI:57642"/>
        <dbReference type="ChEBI" id="CHEBI:57945"/>
        <dbReference type="EC" id="1.1.1.8"/>
    </reaction>
</comment>
<feature type="chain" id="PRO_5003264700" description="glycerol-3-phosphate dehydrogenase (NAD(+))" evidence="5">
    <location>
        <begin position="22"/>
        <end position="212"/>
    </location>
</feature>
<dbReference type="GeneID" id="20226290"/>
<evidence type="ECO:0000256" key="4">
    <source>
        <dbReference type="ARBA" id="ARBA00048683"/>
    </source>
</evidence>
<reference evidence="8 9" key="1">
    <citation type="journal article" date="2011" name="Proc. Natl. Acad. Sci. U.S.A.">
        <title>Niche of harmful alga Aureococcus anophagefferens revealed through ecogenomics.</title>
        <authorList>
            <person name="Gobler C.J."/>
            <person name="Berry D.L."/>
            <person name="Dyhrman S.T."/>
            <person name="Wilhelm S.W."/>
            <person name="Salamov A."/>
            <person name="Lobanov A.V."/>
            <person name="Zhang Y."/>
            <person name="Collier J.L."/>
            <person name="Wurch L.L."/>
            <person name="Kustka A.B."/>
            <person name="Dill B.D."/>
            <person name="Shah M."/>
            <person name="VerBerkmoes N.C."/>
            <person name="Kuo A."/>
            <person name="Terry A."/>
            <person name="Pangilinan J."/>
            <person name="Lindquist E.A."/>
            <person name="Lucas S."/>
            <person name="Paulsen I.T."/>
            <person name="Hattenrath-Lehmann T.K."/>
            <person name="Talmage S.C."/>
            <person name="Walker E.A."/>
            <person name="Koch F."/>
            <person name="Burson A.M."/>
            <person name="Marcoval M.A."/>
            <person name="Tang Y.Z."/>
            <person name="Lecleir G.R."/>
            <person name="Coyne K.J."/>
            <person name="Berg G.M."/>
            <person name="Bertrand E.M."/>
            <person name="Saito M.A."/>
            <person name="Gladyshev V.N."/>
            <person name="Grigoriev I.V."/>
        </authorList>
    </citation>
    <scope>NUCLEOTIDE SEQUENCE [LARGE SCALE GENOMIC DNA]</scope>
    <source>
        <strain evidence="9">CCMP 1984</strain>
    </source>
</reference>
<dbReference type="Proteomes" id="UP000002729">
    <property type="component" value="Unassembled WGS sequence"/>
</dbReference>
<dbReference type="Gene3D" id="1.10.1040.10">
    <property type="entry name" value="N-(1-d-carboxylethyl)-l-norvaline Dehydrogenase, domain 2"/>
    <property type="match status" value="1"/>
</dbReference>
<dbReference type="InParanoid" id="F0YLH3"/>
<dbReference type="OrthoDB" id="10263760at2759"/>
<feature type="signal peptide" evidence="5">
    <location>
        <begin position="1"/>
        <end position="21"/>
    </location>
</feature>
<evidence type="ECO:0000313" key="8">
    <source>
        <dbReference type="EMBL" id="EGB03979.1"/>
    </source>
</evidence>
<evidence type="ECO:0000313" key="9">
    <source>
        <dbReference type="Proteomes" id="UP000002729"/>
    </source>
</evidence>
<dbReference type="PANTHER" id="PTHR11728:SF1">
    <property type="entry name" value="GLYCEROL-3-PHOSPHATE DEHYDROGENASE [NAD(+)] 2, CHLOROPLASTIC"/>
    <property type="match status" value="1"/>
</dbReference>
<protein>
    <recommendedName>
        <fullName evidence="2">glycerol-3-phosphate dehydrogenase (NAD(+))</fullName>
        <ecNumber evidence="2">1.1.1.8</ecNumber>
    </recommendedName>
</protein>
<dbReference type="InterPro" id="IPR006168">
    <property type="entry name" value="G3P_DH_NAD-dep"/>
</dbReference>
<evidence type="ECO:0000256" key="1">
    <source>
        <dbReference type="ARBA" id="ARBA00011009"/>
    </source>
</evidence>
<organism evidence="9">
    <name type="scientific">Aureococcus anophagefferens</name>
    <name type="common">Harmful bloom alga</name>
    <dbReference type="NCBI Taxonomy" id="44056"/>
    <lineage>
        <taxon>Eukaryota</taxon>
        <taxon>Sar</taxon>
        <taxon>Stramenopiles</taxon>
        <taxon>Ochrophyta</taxon>
        <taxon>Pelagophyceae</taxon>
        <taxon>Pelagomonadales</taxon>
        <taxon>Pelagomonadaceae</taxon>
        <taxon>Aureococcus</taxon>
    </lineage>
</organism>
<dbReference type="Pfam" id="PF07479">
    <property type="entry name" value="NAD_Gly3P_dh_C"/>
    <property type="match status" value="1"/>
</dbReference>
<dbReference type="PANTHER" id="PTHR11728">
    <property type="entry name" value="GLYCEROL-3-PHOSPHATE DEHYDROGENASE"/>
    <property type="match status" value="1"/>
</dbReference>
<dbReference type="SUPFAM" id="SSF48179">
    <property type="entry name" value="6-phosphogluconate dehydrogenase C-terminal domain-like"/>
    <property type="match status" value="1"/>
</dbReference>
<keyword evidence="9" id="KW-1185">Reference proteome</keyword>
<evidence type="ECO:0000256" key="3">
    <source>
        <dbReference type="ARBA" id="ARBA00023002"/>
    </source>
</evidence>
<evidence type="ECO:0000259" key="6">
    <source>
        <dbReference type="Pfam" id="PF01210"/>
    </source>
</evidence>
<dbReference type="GO" id="GO:0051287">
    <property type="term" value="F:NAD binding"/>
    <property type="evidence" value="ECO:0007669"/>
    <property type="project" value="InterPro"/>
</dbReference>
<dbReference type="GO" id="GO:0141152">
    <property type="term" value="F:glycerol-3-phosphate dehydrogenase (NAD+) activity"/>
    <property type="evidence" value="ECO:0007669"/>
    <property type="project" value="UniProtKB-EC"/>
</dbReference>
<evidence type="ECO:0000256" key="2">
    <source>
        <dbReference type="ARBA" id="ARBA00013218"/>
    </source>
</evidence>
<dbReference type="Gene3D" id="3.40.50.720">
    <property type="entry name" value="NAD(P)-binding Rossmann-like Domain"/>
    <property type="match status" value="1"/>
</dbReference>
<dbReference type="EMBL" id="GL833157">
    <property type="protein sequence ID" value="EGB03979.1"/>
    <property type="molecule type" value="Genomic_DNA"/>
</dbReference>
<proteinExistence type="inferred from homology"/>
<dbReference type="AlphaFoldDB" id="F0YLH3"/>
<dbReference type="KEGG" id="aaf:AURANDRAFT_67531"/>
<dbReference type="InterPro" id="IPR013328">
    <property type="entry name" value="6PGD_dom2"/>
</dbReference>
<dbReference type="GO" id="GO:0046168">
    <property type="term" value="P:glycerol-3-phosphate catabolic process"/>
    <property type="evidence" value="ECO:0007669"/>
    <property type="project" value="InterPro"/>
</dbReference>
<name>F0YLH3_AURAN</name>
<accession>F0YLH3</accession>
<dbReference type="GO" id="GO:0005829">
    <property type="term" value="C:cytosol"/>
    <property type="evidence" value="ECO:0007669"/>
    <property type="project" value="TreeGrafter"/>
</dbReference>
<gene>
    <name evidence="8" type="ORF">AURANDRAFT_67531</name>
</gene>
<dbReference type="EC" id="1.1.1.8" evidence="2"/>
<comment type="similarity">
    <text evidence="1">Belongs to the NAD-dependent glycerol-3-phosphate dehydrogenase family.</text>
</comment>
<keyword evidence="5" id="KW-0732">Signal</keyword>
<dbReference type="InterPro" id="IPR011128">
    <property type="entry name" value="G3P_DH_NAD-dep_N"/>
</dbReference>
<dbReference type="InterPro" id="IPR006109">
    <property type="entry name" value="G3P_DH_NAD-dep_C"/>
</dbReference>
<feature type="domain" description="Glycerol-3-phosphate dehydrogenase NAD-dependent C-terminal" evidence="7">
    <location>
        <begin position="151"/>
        <end position="207"/>
    </location>
</feature>
<keyword evidence="3" id="KW-0560">Oxidoreductase</keyword>